<feature type="region of interest" description="Disordered" evidence="1">
    <location>
        <begin position="18"/>
        <end position="57"/>
    </location>
</feature>
<dbReference type="AlphaFoldDB" id="B9XRC3"/>
<dbReference type="Proteomes" id="UP000003688">
    <property type="component" value="Unassembled WGS sequence"/>
</dbReference>
<dbReference type="PANTHER" id="PTHR22939">
    <property type="entry name" value="SERINE PROTEASE FAMILY S1C HTRA-RELATED"/>
    <property type="match status" value="1"/>
</dbReference>
<gene>
    <name evidence="2" type="ORF">Cflav_PD0478</name>
</gene>
<proteinExistence type="predicted"/>
<dbReference type="GO" id="GO:0004252">
    <property type="term" value="F:serine-type endopeptidase activity"/>
    <property type="evidence" value="ECO:0007669"/>
    <property type="project" value="InterPro"/>
</dbReference>
<evidence type="ECO:0000313" key="2">
    <source>
        <dbReference type="EMBL" id="EEF57610.1"/>
    </source>
</evidence>
<dbReference type="InterPro" id="IPR009003">
    <property type="entry name" value="Peptidase_S1_PA"/>
</dbReference>
<evidence type="ECO:0000313" key="3">
    <source>
        <dbReference type="Proteomes" id="UP000003688"/>
    </source>
</evidence>
<dbReference type="Gene3D" id="2.40.10.120">
    <property type="match status" value="1"/>
</dbReference>
<feature type="compositionally biased region" description="Polar residues" evidence="1">
    <location>
        <begin position="277"/>
        <end position="287"/>
    </location>
</feature>
<organism evidence="2 3">
    <name type="scientific">Pedosphaera parvula (strain Ellin514)</name>
    <dbReference type="NCBI Taxonomy" id="320771"/>
    <lineage>
        <taxon>Bacteria</taxon>
        <taxon>Pseudomonadati</taxon>
        <taxon>Verrucomicrobiota</taxon>
        <taxon>Pedosphaerae</taxon>
        <taxon>Pedosphaerales</taxon>
        <taxon>Pedosphaeraceae</taxon>
        <taxon>Pedosphaera</taxon>
    </lineage>
</organism>
<evidence type="ECO:0000256" key="1">
    <source>
        <dbReference type="SAM" id="MobiDB-lite"/>
    </source>
</evidence>
<dbReference type="PRINTS" id="PR00834">
    <property type="entry name" value="PROTEASES2C"/>
</dbReference>
<feature type="region of interest" description="Disordered" evidence="1">
    <location>
        <begin position="262"/>
        <end position="287"/>
    </location>
</feature>
<sequence>MDIGYTVLVIPRNQVAKITSDTTPTPAPAPSKTAASRPAAPTLAAVESKSGNYQNGNTQLPIKDVRELVNTLGESVVQVRTPGGLGSGFIINENGYLITNFHVIEGETQISVEVYHQKDGQLERKVYKDVKILAMNKFQDMALLKIEDNDSQKFSKVLLGDSDALAVGESVFAIGSPLGLERTVTEGIVSTKTRELQGELYMQTTAQINPGNSGGPLFNMRGEVVGITNMKITFGEGLGFAIPIGAVKYFLDHRDAYAYSNDNPSNPYRYLPPPSKGRQTPTITASK</sequence>
<keyword evidence="3" id="KW-1185">Reference proteome</keyword>
<protein>
    <submittedName>
        <fullName evidence="2">Peptidase S1 and S6 chymotrypsin/Hap</fullName>
    </submittedName>
</protein>
<feature type="compositionally biased region" description="Low complexity" evidence="1">
    <location>
        <begin position="19"/>
        <end position="45"/>
    </location>
</feature>
<dbReference type="STRING" id="320771.Cflav_PD0478"/>
<dbReference type="SUPFAM" id="SSF50494">
    <property type="entry name" value="Trypsin-like serine proteases"/>
    <property type="match status" value="1"/>
</dbReference>
<dbReference type="GO" id="GO:0006508">
    <property type="term" value="P:proteolysis"/>
    <property type="evidence" value="ECO:0007669"/>
    <property type="project" value="InterPro"/>
</dbReference>
<dbReference type="EMBL" id="ABOX02000062">
    <property type="protein sequence ID" value="EEF57610.1"/>
    <property type="molecule type" value="Genomic_DNA"/>
</dbReference>
<dbReference type="InterPro" id="IPR001940">
    <property type="entry name" value="Peptidase_S1C"/>
</dbReference>
<name>B9XRC3_PEDPL</name>
<reference evidence="2 3" key="1">
    <citation type="journal article" date="2011" name="J. Bacteriol.">
        <title>Genome sequence of 'Pedosphaera parvula' Ellin514, an aerobic Verrucomicrobial isolate from pasture soil.</title>
        <authorList>
            <person name="Kant R."/>
            <person name="van Passel M.W."/>
            <person name="Sangwan P."/>
            <person name="Palva A."/>
            <person name="Lucas S."/>
            <person name="Copeland A."/>
            <person name="Lapidus A."/>
            <person name="Glavina Del Rio T."/>
            <person name="Dalin E."/>
            <person name="Tice H."/>
            <person name="Bruce D."/>
            <person name="Goodwin L."/>
            <person name="Pitluck S."/>
            <person name="Chertkov O."/>
            <person name="Larimer F.W."/>
            <person name="Land M.L."/>
            <person name="Hauser L."/>
            <person name="Brettin T.S."/>
            <person name="Detter J.C."/>
            <person name="Han S."/>
            <person name="de Vos W.M."/>
            <person name="Janssen P.H."/>
            <person name="Smidt H."/>
        </authorList>
    </citation>
    <scope>NUCLEOTIDE SEQUENCE [LARGE SCALE GENOMIC DNA]</scope>
    <source>
        <strain evidence="2 3">Ellin514</strain>
    </source>
</reference>
<accession>B9XRC3</accession>
<dbReference type="PANTHER" id="PTHR22939:SF129">
    <property type="entry name" value="SERINE PROTEASE HTRA2, MITOCHONDRIAL"/>
    <property type="match status" value="1"/>
</dbReference>
<dbReference type="Pfam" id="PF13365">
    <property type="entry name" value="Trypsin_2"/>
    <property type="match status" value="1"/>
</dbReference>
<comment type="caution">
    <text evidence="2">The sequence shown here is derived from an EMBL/GenBank/DDBJ whole genome shotgun (WGS) entry which is preliminary data.</text>
</comment>